<feature type="compositionally biased region" description="Basic and acidic residues" evidence="6">
    <location>
        <begin position="213"/>
        <end position="227"/>
    </location>
</feature>
<dbReference type="SUPFAM" id="SSF47459">
    <property type="entry name" value="HLH, helix-loop-helix DNA-binding domain"/>
    <property type="match status" value="1"/>
</dbReference>
<dbReference type="InterPro" id="IPR036638">
    <property type="entry name" value="HLH_DNA-bd_sf"/>
</dbReference>
<keyword evidence="3" id="KW-0238">DNA-binding</keyword>
<dbReference type="GO" id="GO:0046983">
    <property type="term" value="F:protein dimerization activity"/>
    <property type="evidence" value="ECO:0007669"/>
    <property type="project" value="InterPro"/>
</dbReference>
<evidence type="ECO:0000256" key="4">
    <source>
        <dbReference type="ARBA" id="ARBA00023163"/>
    </source>
</evidence>
<evidence type="ECO:0000256" key="1">
    <source>
        <dbReference type="ARBA" id="ARBA00004123"/>
    </source>
</evidence>
<dbReference type="AlphaFoldDB" id="A0AAN7KDG8"/>
<keyword evidence="2" id="KW-0805">Transcription regulation</keyword>
<sequence length="404" mass="44785">MHLLRSHPSSILFGKRDLIHSSPHKFCQDLQQLLSFCYRVCIGSPPLSMEDFGWDGREVTECTSLWSYSPVQGHQSSIFIPAPYVSMDPTLCQIEIHRTQTSVIAGSNPSRLPSSAQASLRCMNQQQEGSPVVVAGQLDDGLNAIDSSANNNNKDSLDMLDCLLSATNSNNNSNNVLVEEGATSSPPPMLQKSSSRRSCWKHTTSQTVSSGESESKVGANERVEKRKNNSARQDGSKRARLSSNISFQSSPTFSTDQELDHEVIAQMKEIIYRAAAFRPVNMGVDMVEKPKRKNMRISSDPQTVAARQRRERISDRIRILQRLVPGGTKMDTASMLDEAANYLRFLQSQIKALESLGPNLDGSSANTHAINNLLFSSMSFSHALSPMQAYPFFQNPHKRAYSRS</sequence>
<proteinExistence type="predicted"/>
<evidence type="ECO:0000259" key="7">
    <source>
        <dbReference type="PROSITE" id="PS50888"/>
    </source>
</evidence>
<dbReference type="PROSITE" id="PS50888">
    <property type="entry name" value="BHLH"/>
    <property type="match status" value="1"/>
</dbReference>
<protein>
    <recommendedName>
        <fullName evidence="7">BHLH domain-containing protein</fullName>
    </recommendedName>
</protein>
<dbReference type="GO" id="GO:0003677">
    <property type="term" value="F:DNA binding"/>
    <property type="evidence" value="ECO:0007669"/>
    <property type="project" value="UniProtKB-KW"/>
</dbReference>
<evidence type="ECO:0000256" key="2">
    <source>
        <dbReference type="ARBA" id="ARBA00023015"/>
    </source>
</evidence>
<dbReference type="PANTHER" id="PTHR45914">
    <property type="entry name" value="TRANSCRIPTION FACTOR HEC3-RELATED"/>
    <property type="match status" value="1"/>
</dbReference>
<dbReference type="EMBL" id="JAXQNO010000023">
    <property type="protein sequence ID" value="KAK4765165.1"/>
    <property type="molecule type" value="Genomic_DNA"/>
</dbReference>
<reference evidence="8 9" key="1">
    <citation type="journal article" date="2023" name="Hortic Res">
        <title>Pangenome of water caltrop reveals structural variations and asymmetric subgenome divergence after allopolyploidization.</title>
        <authorList>
            <person name="Zhang X."/>
            <person name="Chen Y."/>
            <person name="Wang L."/>
            <person name="Yuan Y."/>
            <person name="Fang M."/>
            <person name="Shi L."/>
            <person name="Lu R."/>
            <person name="Comes H.P."/>
            <person name="Ma Y."/>
            <person name="Chen Y."/>
            <person name="Huang G."/>
            <person name="Zhou Y."/>
            <person name="Zheng Z."/>
            <person name="Qiu Y."/>
        </authorList>
    </citation>
    <scope>NUCLEOTIDE SEQUENCE [LARGE SCALE GENOMIC DNA]</scope>
    <source>
        <strain evidence="8">F231</strain>
    </source>
</reference>
<dbReference type="CDD" id="cd11454">
    <property type="entry name" value="bHLH_AtIND_like"/>
    <property type="match status" value="1"/>
</dbReference>
<evidence type="ECO:0000256" key="5">
    <source>
        <dbReference type="ARBA" id="ARBA00023242"/>
    </source>
</evidence>
<dbReference type="GO" id="GO:0005634">
    <property type="term" value="C:nucleus"/>
    <property type="evidence" value="ECO:0007669"/>
    <property type="project" value="UniProtKB-SubCell"/>
</dbReference>
<evidence type="ECO:0000256" key="6">
    <source>
        <dbReference type="SAM" id="MobiDB-lite"/>
    </source>
</evidence>
<dbReference type="Pfam" id="PF00010">
    <property type="entry name" value="HLH"/>
    <property type="match status" value="1"/>
</dbReference>
<feature type="compositionally biased region" description="Polar residues" evidence="6">
    <location>
        <begin position="201"/>
        <end position="212"/>
    </location>
</feature>
<gene>
    <name evidence="8" type="ORF">SAY86_026255</name>
</gene>
<keyword evidence="5" id="KW-0539">Nucleus</keyword>
<evidence type="ECO:0000313" key="8">
    <source>
        <dbReference type="EMBL" id="KAK4765165.1"/>
    </source>
</evidence>
<comment type="subcellular location">
    <subcellularLocation>
        <location evidence="1">Nucleus</location>
    </subcellularLocation>
</comment>
<evidence type="ECO:0000256" key="3">
    <source>
        <dbReference type="ARBA" id="ARBA00023125"/>
    </source>
</evidence>
<comment type="caution">
    <text evidence="8">The sequence shown here is derived from an EMBL/GenBank/DDBJ whole genome shotgun (WGS) entry which is preliminary data.</text>
</comment>
<dbReference type="Proteomes" id="UP001346149">
    <property type="component" value="Unassembled WGS sequence"/>
</dbReference>
<dbReference type="SMART" id="SM00353">
    <property type="entry name" value="HLH"/>
    <property type="match status" value="1"/>
</dbReference>
<keyword evidence="4" id="KW-0804">Transcription</keyword>
<dbReference type="Gene3D" id="4.10.280.10">
    <property type="entry name" value="Helix-loop-helix DNA-binding domain"/>
    <property type="match status" value="1"/>
</dbReference>
<feature type="compositionally biased region" description="Polar residues" evidence="6">
    <location>
        <begin position="241"/>
        <end position="253"/>
    </location>
</feature>
<evidence type="ECO:0000313" key="9">
    <source>
        <dbReference type="Proteomes" id="UP001346149"/>
    </source>
</evidence>
<dbReference type="InterPro" id="IPR011598">
    <property type="entry name" value="bHLH_dom"/>
</dbReference>
<accession>A0AAN7KDG8</accession>
<keyword evidence="9" id="KW-1185">Reference proteome</keyword>
<name>A0AAN7KDG8_TRANT</name>
<dbReference type="InterPro" id="IPR045843">
    <property type="entry name" value="IND-like"/>
</dbReference>
<organism evidence="8 9">
    <name type="scientific">Trapa natans</name>
    <name type="common">Water chestnut</name>
    <dbReference type="NCBI Taxonomy" id="22666"/>
    <lineage>
        <taxon>Eukaryota</taxon>
        <taxon>Viridiplantae</taxon>
        <taxon>Streptophyta</taxon>
        <taxon>Embryophyta</taxon>
        <taxon>Tracheophyta</taxon>
        <taxon>Spermatophyta</taxon>
        <taxon>Magnoliopsida</taxon>
        <taxon>eudicotyledons</taxon>
        <taxon>Gunneridae</taxon>
        <taxon>Pentapetalae</taxon>
        <taxon>rosids</taxon>
        <taxon>malvids</taxon>
        <taxon>Myrtales</taxon>
        <taxon>Lythraceae</taxon>
        <taxon>Trapa</taxon>
    </lineage>
</organism>
<feature type="region of interest" description="Disordered" evidence="6">
    <location>
        <begin position="174"/>
        <end position="253"/>
    </location>
</feature>
<dbReference type="GO" id="GO:0003700">
    <property type="term" value="F:DNA-binding transcription factor activity"/>
    <property type="evidence" value="ECO:0007669"/>
    <property type="project" value="InterPro"/>
</dbReference>
<feature type="domain" description="BHLH" evidence="7">
    <location>
        <begin position="297"/>
        <end position="346"/>
    </location>
</feature>
<dbReference type="PANTHER" id="PTHR45914:SF12">
    <property type="entry name" value="TRANSCRIPTION FACTOR BHLH87"/>
    <property type="match status" value="1"/>
</dbReference>